<accession>A0A7Y9JDE2</accession>
<evidence type="ECO:0000313" key="3">
    <source>
        <dbReference type="Proteomes" id="UP000535511"/>
    </source>
</evidence>
<dbReference type="RefSeq" id="WP_179664730.1">
    <property type="nucleotide sequence ID" value="NZ_JACCBG010000001.1"/>
</dbReference>
<dbReference type="GO" id="GO:0008237">
    <property type="term" value="F:metallopeptidase activity"/>
    <property type="evidence" value="ECO:0007669"/>
    <property type="project" value="UniProtKB-KW"/>
</dbReference>
<proteinExistence type="predicted"/>
<dbReference type="GO" id="GO:0006950">
    <property type="term" value="P:response to stress"/>
    <property type="evidence" value="ECO:0007669"/>
    <property type="project" value="UniProtKB-ARBA"/>
</dbReference>
<keyword evidence="2" id="KW-0645">Protease</keyword>
<dbReference type="Proteomes" id="UP000535511">
    <property type="component" value="Unassembled WGS sequence"/>
</dbReference>
<dbReference type="EMBL" id="JACCBG010000001">
    <property type="protein sequence ID" value="NYD43179.1"/>
    <property type="molecule type" value="Genomic_DNA"/>
</dbReference>
<dbReference type="Pfam" id="PF10263">
    <property type="entry name" value="SprT-like"/>
    <property type="match status" value="1"/>
</dbReference>
<dbReference type="SMART" id="SM00731">
    <property type="entry name" value="SprT"/>
    <property type="match status" value="1"/>
</dbReference>
<keyword evidence="3" id="KW-1185">Reference proteome</keyword>
<gene>
    <name evidence="2" type="ORF">BJZ21_003262</name>
</gene>
<comment type="caution">
    <text evidence="2">The sequence shown here is derived from an EMBL/GenBank/DDBJ whole genome shotgun (WGS) entry which is preliminary data.</text>
</comment>
<reference evidence="2 3" key="1">
    <citation type="submission" date="2020-07" db="EMBL/GenBank/DDBJ databases">
        <title>Sequencing the genomes of 1000 actinobacteria strains.</title>
        <authorList>
            <person name="Klenk H.-P."/>
        </authorList>
    </citation>
    <scope>NUCLEOTIDE SEQUENCE [LARGE SCALE GENOMIC DNA]</scope>
    <source>
        <strain evidence="2 3">DSM 21350</strain>
    </source>
</reference>
<keyword evidence="2" id="KW-0482">Metalloprotease</keyword>
<evidence type="ECO:0000313" key="2">
    <source>
        <dbReference type="EMBL" id="NYD43179.1"/>
    </source>
</evidence>
<dbReference type="InterPro" id="IPR006640">
    <property type="entry name" value="SprT-like_domain"/>
</dbReference>
<dbReference type="GO" id="GO:0006508">
    <property type="term" value="P:proteolysis"/>
    <property type="evidence" value="ECO:0007669"/>
    <property type="project" value="UniProtKB-KW"/>
</dbReference>
<organism evidence="2 3">
    <name type="scientific">Nocardioides panaciterrulae</name>
    <dbReference type="NCBI Taxonomy" id="661492"/>
    <lineage>
        <taxon>Bacteria</taxon>
        <taxon>Bacillati</taxon>
        <taxon>Actinomycetota</taxon>
        <taxon>Actinomycetes</taxon>
        <taxon>Propionibacteriales</taxon>
        <taxon>Nocardioidaceae</taxon>
        <taxon>Nocardioides</taxon>
    </lineage>
</organism>
<sequence length="229" mass="25076">MDLTEAATMGRRLLDEHGLGDWTLVFDRAKRRAGVCRAGVRQIGLSAPLTRLHPVAEVRDTLLHEIAHALVGPSHGHDQAWRAVARRIGCTGERCVSADVPALEGDWVGTCPAGHRVTRHRRPQRPASCRDCAPRFDLAHLLSWTFRGTPAPMLTSYDQALARLREPSPAGAGALPGVPLRIGDRVRIVSPGRKYDGVAGTLVKRGRTRYHLQVGRAVMTVPFTMVERA</sequence>
<name>A0A7Y9JDE2_9ACTN</name>
<evidence type="ECO:0000259" key="1">
    <source>
        <dbReference type="SMART" id="SM00731"/>
    </source>
</evidence>
<keyword evidence="2" id="KW-0378">Hydrolase</keyword>
<dbReference type="AlphaFoldDB" id="A0A7Y9JDE2"/>
<protein>
    <submittedName>
        <fullName evidence="2">Putative SprT family Zn-dependent metalloprotease</fullName>
    </submittedName>
</protein>
<feature type="domain" description="SprT-like" evidence="1">
    <location>
        <begin position="1"/>
        <end position="139"/>
    </location>
</feature>